<keyword evidence="2" id="KW-1185">Reference proteome</keyword>
<dbReference type="Proteomes" id="UP001359559">
    <property type="component" value="Unassembled WGS sequence"/>
</dbReference>
<accession>A0AAN9FJY7</accession>
<name>A0AAN9FJY7_CLITE</name>
<protein>
    <submittedName>
        <fullName evidence="1">Uncharacterized protein</fullName>
    </submittedName>
</protein>
<gene>
    <name evidence="1" type="ORF">RJT34_22896</name>
</gene>
<organism evidence="1 2">
    <name type="scientific">Clitoria ternatea</name>
    <name type="common">Butterfly pea</name>
    <dbReference type="NCBI Taxonomy" id="43366"/>
    <lineage>
        <taxon>Eukaryota</taxon>
        <taxon>Viridiplantae</taxon>
        <taxon>Streptophyta</taxon>
        <taxon>Embryophyta</taxon>
        <taxon>Tracheophyta</taxon>
        <taxon>Spermatophyta</taxon>
        <taxon>Magnoliopsida</taxon>
        <taxon>eudicotyledons</taxon>
        <taxon>Gunneridae</taxon>
        <taxon>Pentapetalae</taxon>
        <taxon>rosids</taxon>
        <taxon>fabids</taxon>
        <taxon>Fabales</taxon>
        <taxon>Fabaceae</taxon>
        <taxon>Papilionoideae</taxon>
        <taxon>50 kb inversion clade</taxon>
        <taxon>NPAAA clade</taxon>
        <taxon>indigoferoid/millettioid clade</taxon>
        <taxon>Phaseoleae</taxon>
        <taxon>Clitoria</taxon>
    </lineage>
</organism>
<evidence type="ECO:0000313" key="1">
    <source>
        <dbReference type="EMBL" id="KAK7277877.1"/>
    </source>
</evidence>
<comment type="caution">
    <text evidence="1">The sequence shown here is derived from an EMBL/GenBank/DDBJ whole genome shotgun (WGS) entry which is preliminary data.</text>
</comment>
<sequence length="86" mass="9897">MKSGSMSVKSEYNQRLPLKSLSLAMLHYTPSRRDSHAHFHHHDTARKQKKIPGYHNWFSSLTLNAAVSSSFPILTHTSIIAAWYWC</sequence>
<dbReference type="AlphaFoldDB" id="A0AAN9FJY7"/>
<evidence type="ECO:0000313" key="2">
    <source>
        <dbReference type="Proteomes" id="UP001359559"/>
    </source>
</evidence>
<proteinExistence type="predicted"/>
<dbReference type="EMBL" id="JAYKXN010000006">
    <property type="protein sequence ID" value="KAK7277877.1"/>
    <property type="molecule type" value="Genomic_DNA"/>
</dbReference>
<reference evidence="1 2" key="1">
    <citation type="submission" date="2024-01" db="EMBL/GenBank/DDBJ databases">
        <title>The genomes of 5 underutilized Papilionoideae crops provide insights into root nodulation and disease resistance.</title>
        <authorList>
            <person name="Yuan L."/>
        </authorList>
    </citation>
    <scope>NUCLEOTIDE SEQUENCE [LARGE SCALE GENOMIC DNA]</scope>
    <source>
        <strain evidence="1">LY-2023</strain>
        <tissue evidence="1">Leaf</tissue>
    </source>
</reference>